<keyword evidence="4 6" id="KW-1133">Transmembrane helix</keyword>
<comment type="subcellular location">
    <subcellularLocation>
        <location evidence="6">Cell membrane</location>
        <topology evidence="6">Multi-pass membrane protein</topology>
    </subcellularLocation>
    <subcellularLocation>
        <location evidence="1">Membrane</location>
        <topology evidence="1">Multi-pass membrane protein</topology>
    </subcellularLocation>
</comment>
<dbReference type="InterPro" id="IPR051598">
    <property type="entry name" value="TSUP/Inactive_protease-like"/>
</dbReference>
<keyword evidence="5 6" id="KW-0472">Membrane</keyword>
<feature type="transmembrane region" description="Helical" evidence="6">
    <location>
        <begin position="190"/>
        <end position="209"/>
    </location>
</feature>
<keyword evidence="3 6" id="KW-0812">Transmembrane</keyword>
<dbReference type="AlphaFoldDB" id="A0A8J3FBM8"/>
<evidence type="ECO:0000256" key="2">
    <source>
        <dbReference type="ARBA" id="ARBA00009142"/>
    </source>
</evidence>
<reference evidence="7" key="1">
    <citation type="journal article" date="2014" name="Int. J. Syst. Evol. Microbiol.">
        <title>Complete genome sequence of Corynebacterium casei LMG S-19264T (=DSM 44701T), isolated from a smear-ripened cheese.</title>
        <authorList>
            <consortium name="US DOE Joint Genome Institute (JGI-PGF)"/>
            <person name="Walter F."/>
            <person name="Albersmeier A."/>
            <person name="Kalinowski J."/>
            <person name="Ruckert C."/>
        </authorList>
    </citation>
    <scope>NUCLEOTIDE SEQUENCE</scope>
    <source>
        <strain evidence="7">JCM 14719</strain>
    </source>
</reference>
<evidence type="ECO:0000313" key="7">
    <source>
        <dbReference type="EMBL" id="GGJ96888.1"/>
    </source>
</evidence>
<feature type="transmembrane region" description="Helical" evidence="6">
    <location>
        <begin position="246"/>
        <end position="264"/>
    </location>
</feature>
<evidence type="ECO:0000256" key="5">
    <source>
        <dbReference type="ARBA" id="ARBA00023136"/>
    </source>
</evidence>
<comment type="caution">
    <text evidence="7">The sequence shown here is derived from an EMBL/GenBank/DDBJ whole genome shotgun (WGS) entry which is preliminary data.</text>
</comment>
<dbReference type="PANTHER" id="PTHR43701">
    <property type="entry name" value="MEMBRANE TRANSPORTER PROTEIN MJ0441-RELATED"/>
    <property type="match status" value="1"/>
</dbReference>
<evidence type="ECO:0000256" key="4">
    <source>
        <dbReference type="ARBA" id="ARBA00022989"/>
    </source>
</evidence>
<evidence type="ECO:0000313" key="8">
    <source>
        <dbReference type="Proteomes" id="UP000637720"/>
    </source>
</evidence>
<dbReference type="InterPro" id="IPR002781">
    <property type="entry name" value="TM_pro_TauE-like"/>
</dbReference>
<dbReference type="RefSeq" id="WP_054670236.1">
    <property type="nucleotide sequence ID" value="NZ_BMOF01000011.1"/>
</dbReference>
<name>A0A8J3FBM8_9BACI</name>
<dbReference type="EMBL" id="BMOF01000011">
    <property type="protein sequence ID" value="GGJ96888.1"/>
    <property type="molecule type" value="Genomic_DNA"/>
</dbReference>
<sequence>MALVLLLILGVVAGVLGSLLGLGGGVVLVPALLSLSGLWGEVFTPQEAVGTSLAVVAATGLSSTLAYLRHGKVDVSSALFFFLASGPGAAVGVWANRFLDGQRFFLLFGLLLVSLFFLLAVRDRIRPRPGRWTVVRTLKTPEGEVTYGYRRRVALPVAFAVGFLSGLFGIGGGALMVPVMILAFAFPPHVATATSLLVILLSSAIGTAVHTAYGHVHWHDVLILAPGAWFGAKAGARLALRLSDASLVFVFRLALLALAGRMFWEGLA</sequence>
<evidence type="ECO:0000256" key="1">
    <source>
        <dbReference type="ARBA" id="ARBA00004141"/>
    </source>
</evidence>
<organism evidence="7 8">
    <name type="scientific">Calditerricola satsumensis</name>
    <dbReference type="NCBI Taxonomy" id="373054"/>
    <lineage>
        <taxon>Bacteria</taxon>
        <taxon>Bacillati</taxon>
        <taxon>Bacillota</taxon>
        <taxon>Bacilli</taxon>
        <taxon>Bacillales</taxon>
        <taxon>Bacillaceae</taxon>
        <taxon>Calditerricola</taxon>
    </lineage>
</organism>
<comment type="similarity">
    <text evidence="2 6">Belongs to the 4-toluene sulfonate uptake permease (TSUP) (TC 2.A.102) family.</text>
</comment>
<reference evidence="7" key="2">
    <citation type="submission" date="2020-09" db="EMBL/GenBank/DDBJ databases">
        <authorList>
            <person name="Sun Q."/>
            <person name="Ohkuma M."/>
        </authorList>
    </citation>
    <scope>NUCLEOTIDE SEQUENCE</scope>
    <source>
        <strain evidence="7">JCM 14719</strain>
    </source>
</reference>
<keyword evidence="6" id="KW-1003">Cell membrane</keyword>
<evidence type="ECO:0000256" key="6">
    <source>
        <dbReference type="RuleBase" id="RU363041"/>
    </source>
</evidence>
<feature type="transmembrane region" description="Helical" evidence="6">
    <location>
        <begin position="75"/>
        <end position="95"/>
    </location>
</feature>
<feature type="transmembrane region" description="Helical" evidence="6">
    <location>
        <begin position="49"/>
        <end position="68"/>
    </location>
</feature>
<proteinExistence type="inferred from homology"/>
<dbReference type="Proteomes" id="UP000637720">
    <property type="component" value="Unassembled WGS sequence"/>
</dbReference>
<feature type="transmembrane region" description="Helical" evidence="6">
    <location>
        <begin position="157"/>
        <end position="184"/>
    </location>
</feature>
<accession>A0A8J3FBM8</accession>
<feature type="transmembrane region" description="Helical" evidence="6">
    <location>
        <begin position="101"/>
        <end position="121"/>
    </location>
</feature>
<gene>
    <name evidence="7" type="ORF">GCM10007043_08350</name>
</gene>
<dbReference type="Pfam" id="PF01925">
    <property type="entry name" value="TauE"/>
    <property type="match status" value="1"/>
</dbReference>
<dbReference type="GO" id="GO:0005886">
    <property type="term" value="C:plasma membrane"/>
    <property type="evidence" value="ECO:0007669"/>
    <property type="project" value="UniProtKB-SubCell"/>
</dbReference>
<keyword evidence="8" id="KW-1185">Reference proteome</keyword>
<evidence type="ECO:0000256" key="3">
    <source>
        <dbReference type="ARBA" id="ARBA00022692"/>
    </source>
</evidence>
<protein>
    <recommendedName>
        <fullName evidence="6">Probable membrane transporter protein</fullName>
    </recommendedName>
</protein>
<dbReference type="PANTHER" id="PTHR43701:SF2">
    <property type="entry name" value="MEMBRANE TRANSPORTER PROTEIN YJNA-RELATED"/>
    <property type="match status" value="1"/>
</dbReference>